<keyword evidence="1" id="KW-0472">Membrane</keyword>
<dbReference type="Proteomes" id="UP000663903">
    <property type="component" value="Chromosome"/>
</dbReference>
<evidence type="ECO:0000313" key="3">
    <source>
        <dbReference type="Proteomes" id="UP000663903"/>
    </source>
</evidence>
<dbReference type="Pfam" id="PF11911">
    <property type="entry name" value="DUF3429"/>
    <property type="match status" value="1"/>
</dbReference>
<dbReference type="EMBL" id="CP071796">
    <property type="protein sequence ID" value="QTD46167.1"/>
    <property type="molecule type" value="Genomic_DNA"/>
</dbReference>
<proteinExistence type="predicted"/>
<name>A0A975CI27_9BURK</name>
<dbReference type="InterPro" id="IPR021836">
    <property type="entry name" value="DUF3429"/>
</dbReference>
<evidence type="ECO:0000313" key="2">
    <source>
        <dbReference type="EMBL" id="QTD46167.1"/>
    </source>
</evidence>
<accession>A0A975CI27</accession>
<keyword evidence="1" id="KW-0812">Transmembrane</keyword>
<keyword evidence="3" id="KW-1185">Reference proteome</keyword>
<evidence type="ECO:0000256" key="1">
    <source>
        <dbReference type="SAM" id="Phobius"/>
    </source>
</evidence>
<dbReference type="AlphaFoldDB" id="A0A975CI27"/>
<dbReference type="KEGG" id="otd:J1M35_04480"/>
<organism evidence="2 3">
    <name type="scientific">Ottowia testudinis</name>
    <dbReference type="NCBI Taxonomy" id="2816950"/>
    <lineage>
        <taxon>Bacteria</taxon>
        <taxon>Pseudomonadati</taxon>
        <taxon>Pseudomonadota</taxon>
        <taxon>Betaproteobacteria</taxon>
        <taxon>Burkholderiales</taxon>
        <taxon>Comamonadaceae</taxon>
        <taxon>Ottowia</taxon>
    </lineage>
</organism>
<protein>
    <submittedName>
        <fullName evidence="2">DUF3429 domain-containing protein</fullName>
    </submittedName>
</protein>
<sequence length="159" mass="17501">MTDADRPPLPGRPAPRWRLIYFMAWGALAPMALMAMLLWWRLDAWHAFLAGGLASYAAMLASFVGGFHWGIGLRYMATTSEMPTFHFVWGPVPAYLAWGAFLLQPWVGLPLLALILVLSHLMDARTWPGSGLGPWLPLRRQITTGAVACCLLGAAALLR</sequence>
<dbReference type="RefSeq" id="WP_208010066.1">
    <property type="nucleotide sequence ID" value="NZ_CP071796.1"/>
</dbReference>
<keyword evidence="1" id="KW-1133">Transmembrane helix</keyword>
<feature type="transmembrane region" description="Helical" evidence="1">
    <location>
        <begin position="20"/>
        <end position="40"/>
    </location>
</feature>
<feature type="transmembrane region" description="Helical" evidence="1">
    <location>
        <begin position="46"/>
        <end position="71"/>
    </location>
</feature>
<reference evidence="2" key="1">
    <citation type="submission" date="2021-03" db="EMBL/GenBank/DDBJ databases">
        <title>Ottowia sp. 27C isolated from the cloaca of a Giant Asian pond turtle (Heosemys grandis).</title>
        <authorList>
            <person name="Spergser J."/>
            <person name="Busse H.-J."/>
        </authorList>
    </citation>
    <scope>NUCLEOTIDE SEQUENCE</scope>
    <source>
        <strain evidence="2">27C</strain>
    </source>
</reference>
<gene>
    <name evidence="2" type="ORF">J1M35_04480</name>
</gene>
<feature type="transmembrane region" description="Helical" evidence="1">
    <location>
        <begin position="92"/>
        <end position="118"/>
    </location>
</feature>